<dbReference type="SUPFAM" id="SSF56770">
    <property type="entry name" value="HydA/Nqo6-like"/>
    <property type="match status" value="1"/>
</dbReference>
<keyword evidence="3" id="KW-1185">Reference proteome</keyword>
<evidence type="ECO:0000256" key="1">
    <source>
        <dbReference type="SAM" id="MobiDB-lite"/>
    </source>
</evidence>
<feature type="region of interest" description="Disordered" evidence="1">
    <location>
        <begin position="105"/>
        <end position="152"/>
    </location>
</feature>
<proteinExistence type="predicted"/>
<evidence type="ECO:0000313" key="3">
    <source>
        <dbReference type="Proteomes" id="UP000516957"/>
    </source>
</evidence>
<feature type="compositionally biased region" description="Basic and acidic residues" evidence="1">
    <location>
        <begin position="128"/>
        <end position="137"/>
    </location>
</feature>
<dbReference type="Proteomes" id="UP000516957">
    <property type="component" value="Unassembled WGS sequence"/>
</dbReference>
<sequence length="326" mass="34834">MGLRDLVVRVATRRPRVLVVEMPGGAPTRMAVERELDRRGWPVGTAPGSADVLLLAGEVPEPLAEAVELLWDQLPGPRARACPSGPGDVAHELDAAQASLRDDLQQRADARERDREPASSWVEDDVDHGDHGDHGDMEMAPGGIPLAEGDDDRDGLEMDVLVHPLGPLLDHWPGGLELRTRLHGDVVAQAEVHRPAAEAAEAADDGPVAVATWDAVATVLALVGDEVWARRARALRDQHLGLDGAGDQHAVRAHLARLARTHVLPHSVADVLGRLLDERLDPAAHRLSDAALSSLLEGHDLGDVRLLVAAHAPLLPLGRAEEVGHD</sequence>
<dbReference type="RefSeq" id="WP_179613790.1">
    <property type="nucleotide sequence ID" value="NZ_CP059163.1"/>
</dbReference>
<feature type="compositionally biased region" description="Basic and acidic residues" evidence="1">
    <location>
        <begin position="105"/>
        <end position="117"/>
    </location>
</feature>
<protein>
    <submittedName>
        <fullName evidence="2">Uncharacterized protein</fullName>
    </submittedName>
</protein>
<organism evidence="2 3">
    <name type="scientific">Nocardioides marinisabuli</name>
    <dbReference type="NCBI Taxonomy" id="419476"/>
    <lineage>
        <taxon>Bacteria</taxon>
        <taxon>Bacillati</taxon>
        <taxon>Actinomycetota</taxon>
        <taxon>Actinomycetes</taxon>
        <taxon>Propionibacteriales</taxon>
        <taxon>Nocardioidaceae</taxon>
        <taxon>Nocardioides</taxon>
    </lineage>
</organism>
<evidence type="ECO:0000313" key="2">
    <source>
        <dbReference type="EMBL" id="NYD55820.1"/>
    </source>
</evidence>
<comment type="caution">
    <text evidence="2">The sequence shown here is derived from an EMBL/GenBank/DDBJ whole genome shotgun (WGS) entry which is preliminary data.</text>
</comment>
<dbReference type="AlphaFoldDB" id="A0A7Y9EZ94"/>
<accession>A0A7Y9EZ94</accession>
<dbReference type="EMBL" id="JACCBE010000001">
    <property type="protein sequence ID" value="NYD55820.1"/>
    <property type="molecule type" value="Genomic_DNA"/>
</dbReference>
<gene>
    <name evidence="2" type="ORF">BKA08_000058</name>
</gene>
<name>A0A7Y9EZ94_9ACTN</name>
<reference evidence="2 3" key="1">
    <citation type="submission" date="2020-07" db="EMBL/GenBank/DDBJ databases">
        <title>Sequencing the genomes of 1000 actinobacteria strains.</title>
        <authorList>
            <person name="Klenk H.-P."/>
        </authorList>
    </citation>
    <scope>NUCLEOTIDE SEQUENCE [LARGE SCALE GENOMIC DNA]</scope>
    <source>
        <strain evidence="2 3">DSM 18965</strain>
    </source>
</reference>